<dbReference type="SMART" id="SM00904">
    <property type="entry name" value="Flavokinase"/>
    <property type="match status" value="1"/>
</dbReference>
<dbReference type="GO" id="GO:0008531">
    <property type="term" value="F:riboflavin kinase activity"/>
    <property type="evidence" value="ECO:0007669"/>
    <property type="project" value="UniProtKB-UniRule"/>
</dbReference>
<dbReference type="CDD" id="cd02064">
    <property type="entry name" value="FAD_synthetase_N"/>
    <property type="match status" value="1"/>
</dbReference>
<evidence type="ECO:0000256" key="10">
    <source>
        <dbReference type="ARBA" id="ARBA00022827"/>
    </source>
</evidence>
<dbReference type="PANTHER" id="PTHR22749">
    <property type="entry name" value="RIBOFLAVIN KINASE/FMN ADENYLYLTRANSFERASE"/>
    <property type="match status" value="1"/>
</dbReference>
<protein>
    <recommendedName>
        <fullName evidence="15">Riboflavin biosynthesis protein</fullName>
    </recommendedName>
    <domain>
        <recommendedName>
            <fullName evidence="15">Riboflavin kinase</fullName>
            <ecNumber evidence="15">2.7.1.26</ecNumber>
        </recommendedName>
        <alternativeName>
            <fullName evidence="15">Flavokinase</fullName>
        </alternativeName>
    </domain>
    <domain>
        <recommendedName>
            <fullName evidence="15">FMN adenylyltransferase</fullName>
            <ecNumber evidence="15">2.7.7.2</ecNumber>
        </recommendedName>
        <alternativeName>
            <fullName evidence="15">FAD pyrophosphorylase</fullName>
        </alternativeName>
        <alternativeName>
            <fullName evidence="15">FAD synthase</fullName>
        </alternativeName>
    </domain>
</protein>
<dbReference type="GO" id="GO:0009231">
    <property type="term" value="P:riboflavin biosynthetic process"/>
    <property type="evidence" value="ECO:0007669"/>
    <property type="project" value="InterPro"/>
</dbReference>
<comment type="pathway">
    <text evidence="2 15">Cofactor biosynthesis; FAD biosynthesis; FAD from FMN: step 1/1.</text>
</comment>
<keyword evidence="11 15" id="KW-0067">ATP-binding</keyword>
<keyword evidence="9 15" id="KW-0418">Kinase</keyword>
<comment type="pathway">
    <text evidence="3 15">Cofactor biosynthesis; FMN biosynthesis; FMN from riboflavin (ATP route): step 1/1.</text>
</comment>
<dbReference type="InterPro" id="IPR023465">
    <property type="entry name" value="Riboflavin_kinase_dom_sf"/>
</dbReference>
<dbReference type="GO" id="GO:0009398">
    <property type="term" value="P:FMN biosynthetic process"/>
    <property type="evidence" value="ECO:0007669"/>
    <property type="project" value="UniProtKB-UniRule"/>
</dbReference>
<keyword evidence="18" id="KW-1185">Reference proteome</keyword>
<dbReference type="KEGG" id="salq:SYNTR_0624"/>
<feature type="domain" description="Riboflavin kinase" evidence="16">
    <location>
        <begin position="182"/>
        <end position="307"/>
    </location>
</feature>
<evidence type="ECO:0000256" key="6">
    <source>
        <dbReference type="ARBA" id="ARBA00022679"/>
    </source>
</evidence>
<evidence type="ECO:0000256" key="14">
    <source>
        <dbReference type="ARBA" id="ARBA00049494"/>
    </source>
</evidence>
<dbReference type="FunFam" id="2.40.30.30:FF:000003">
    <property type="entry name" value="Riboflavin biosynthesis protein"/>
    <property type="match status" value="1"/>
</dbReference>
<keyword evidence="4 15" id="KW-0285">Flavoprotein</keyword>
<reference evidence="18" key="1">
    <citation type="journal article" date="2019" name="Microbiology">
        <title>Complete Genome Sequence of an Uncultured Bacterium of the Candidate Phylum Bipolaricaulota.</title>
        <authorList>
            <person name="Kadnikov V.V."/>
            <person name="Mardanov A.V."/>
            <person name="Beletsky A.V."/>
            <person name="Frank Y.A."/>
            <person name="Karnachuk O.V."/>
            <person name="Ravin N.V."/>
        </authorList>
    </citation>
    <scope>NUCLEOTIDE SEQUENCE [LARGE SCALE GENOMIC DNA]</scope>
</reference>
<evidence type="ECO:0000256" key="1">
    <source>
        <dbReference type="ARBA" id="ARBA00002121"/>
    </source>
</evidence>
<comment type="catalytic activity">
    <reaction evidence="14 15">
        <text>FMN + ATP + H(+) = FAD + diphosphate</text>
        <dbReference type="Rhea" id="RHEA:17237"/>
        <dbReference type="ChEBI" id="CHEBI:15378"/>
        <dbReference type="ChEBI" id="CHEBI:30616"/>
        <dbReference type="ChEBI" id="CHEBI:33019"/>
        <dbReference type="ChEBI" id="CHEBI:57692"/>
        <dbReference type="ChEBI" id="CHEBI:58210"/>
        <dbReference type="EC" id="2.7.7.2"/>
    </reaction>
</comment>
<dbReference type="EC" id="2.7.7.2" evidence="15"/>
<keyword evidence="8 15" id="KW-0547">Nucleotide-binding</keyword>
<dbReference type="SUPFAM" id="SSF52374">
    <property type="entry name" value="Nucleotidylyl transferase"/>
    <property type="match status" value="1"/>
</dbReference>
<dbReference type="InterPro" id="IPR023468">
    <property type="entry name" value="Riboflavin_kinase"/>
</dbReference>
<keyword evidence="10 15" id="KW-0274">FAD</keyword>
<evidence type="ECO:0000256" key="7">
    <source>
        <dbReference type="ARBA" id="ARBA00022695"/>
    </source>
</evidence>
<dbReference type="Gene3D" id="3.40.50.620">
    <property type="entry name" value="HUPs"/>
    <property type="match status" value="1"/>
</dbReference>
<evidence type="ECO:0000256" key="3">
    <source>
        <dbReference type="ARBA" id="ARBA00005201"/>
    </source>
</evidence>
<dbReference type="NCBIfam" id="NF004160">
    <property type="entry name" value="PRK05627.1-3"/>
    <property type="match status" value="1"/>
</dbReference>
<evidence type="ECO:0000256" key="2">
    <source>
        <dbReference type="ARBA" id="ARBA00004726"/>
    </source>
</evidence>
<comment type="function">
    <text evidence="1">Catalyzes the phosphorylation of riboflavin to FMN followed by the adenylation of FMN to FAD.</text>
</comment>
<dbReference type="NCBIfam" id="NF004162">
    <property type="entry name" value="PRK05627.1-5"/>
    <property type="match status" value="1"/>
</dbReference>
<evidence type="ECO:0000256" key="4">
    <source>
        <dbReference type="ARBA" id="ARBA00022630"/>
    </source>
</evidence>
<dbReference type="EMBL" id="CP046457">
    <property type="protein sequence ID" value="QGT99217.1"/>
    <property type="molecule type" value="Genomic_DNA"/>
</dbReference>
<dbReference type="AlphaFoldDB" id="A0A6I6D9W2"/>
<accession>A0A6I6D9W2</accession>
<dbReference type="Pfam" id="PF01687">
    <property type="entry name" value="Flavokinase"/>
    <property type="match status" value="1"/>
</dbReference>
<evidence type="ECO:0000259" key="16">
    <source>
        <dbReference type="SMART" id="SM00904"/>
    </source>
</evidence>
<dbReference type="InterPro" id="IPR014729">
    <property type="entry name" value="Rossmann-like_a/b/a_fold"/>
</dbReference>
<dbReference type="GO" id="GO:0006747">
    <property type="term" value="P:FAD biosynthetic process"/>
    <property type="evidence" value="ECO:0007669"/>
    <property type="project" value="UniProtKB-UniRule"/>
</dbReference>
<evidence type="ECO:0000256" key="8">
    <source>
        <dbReference type="ARBA" id="ARBA00022741"/>
    </source>
</evidence>
<evidence type="ECO:0000256" key="5">
    <source>
        <dbReference type="ARBA" id="ARBA00022643"/>
    </source>
</evidence>
<evidence type="ECO:0000256" key="11">
    <source>
        <dbReference type="ARBA" id="ARBA00022840"/>
    </source>
</evidence>
<dbReference type="NCBIfam" id="TIGR00083">
    <property type="entry name" value="ribF"/>
    <property type="match status" value="1"/>
</dbReference>
<gene>
    <name evidence="17" type="ORF">SYNTR_0624</name>
</gene>
<dbReference type="GO" id="GO:0005524">
    <property type="term" value="F:ATP binding"/>
    <property type="evidence" value="ECO:0007669"/>
    <property type="project" value="UniProtKB-UniRule"/>
</dbReference>
<dbReference type="PIRSF" id="PIRSF004491">
    <property type="entry name" value="FAD_Synth"/>
    <property type="match status" value="1"/>
</dbReference>
<dbReference type="SUPFAM" id="SSF82114">
    <property type="entry name" value="Riboflavin kinase-like"/>
    <property type="match status" value="1"/>
</dbReference>
<keyword evidence="6 15" id="KW-0808">Transferase</keyword>
<name>A0A6I6D9W2_9FIRM</name>
<comment type="similarity">
    <text evidence="15">Belongs to the ribF family.</text>
</comment>
<dbReference type="Pfam" id="PF06574">
    <property type="entry name" value="FAD_syn"/>
    <property type="match status" value="1"/>
</dbReference>
<dbReference type="InterPro" id="IPR015865">
    <property type="entry name" value="Riboflavin_kinase_bac/euk"/>
</dbReference>
<evidence type="ECO:0000313" key="17">
    <source>
        <dbReference type="EMBL" id="QGT99217.1"/>
    </source>
</evidence>
<organism evidence="17 18">
    <name type="scientific">Candidatus Syntrophocurvum alkaliphilum</name>
    <dbReference type="NCBI Taxonomy" id="2293317"/>
    <lineage>
        <taxon>Bacteria</taxon>
        <taxon>Bacillati</taxon>
        <taxon>Bacillota</taxon>
        <taxon>Clostridia</taxon>
        <taxon>Eubacteriales</taxon>
        <taxon>Syntrophomonadaceae</taxon>
        <taxon>Candidatus Syntrophocurvum</taxon>
    </lineage>
</organism>
<evidence type="ECO:0000256" key="13">
    <source>
        <dbReference type="ARBA" id="ARBA00047880"/>
    </source>
</evidence>
<evidence type="ECO:0000256" key="9">
    <source>
        <dbReference type="ARBA" id="ARBA00022777"/>
    </source>
</evidence>
<evidence type="ECO:0000256" key="15">
    <source>
        <dbReference type="PIRNR" id="PIRNR004491"/>
    </source>
</evidence>
<dbReference type="Gene3D" id="2.40.30.30">
    <property type="entry name" value="Riboflavin kinase-like"/>
    <property type="match status" value="1"/>
</dbReference>
<dbReference type="InterPro" id="IPR015864">
    <property type="entry name" value="FAD_synthase"/>
</dbReference>
<evidence type="ECO:0000256" key="12">
    <source>
        <dbReference type="ARBA" id="ARBA00023268"/>
    </source>
</evidence>
<dbReference type="RefSeq" id="WP_156203138.1">
    <property type="nucleotide sequence ID" value="NZ_CP046457.1"/>
</dbReference>
<dbReference type="Proteomes" id="UP000426444">
    <property type="component" value="Chromosome"/>
</dbReference>
<keyword evidence="12" id="KW-0511">Multifunctional enzyme</keyword>
<dbReference type="OrthoDB" id="9803667at2"/>
<dbReference type="FunFam" id="3.40.50.620:FF:000021">
    <property type="entry name" value="Riboflavin biosynthesis protein"/>
    <property type="match status" value="1"/>
</dbReference>
<dbReference type="UniPathway" id="UPA00276">
    <property type="reaction ID" value="UER00406"/>
</dbReference>
<keyword evidence="7 15" id="KW-0548">Nucleotidyltransferase</keyword>
<dbReference type="EC" id="2.7.1.26" evidence="15"/>
<dbReference type="InterPro" id="IPR002606">
    <property type="entry name" value="Riboflavin_kinase_bac"/>
</dbReference>
<evidence type="ECO:0000313" key="18">
    <source>
        <dbReference type="Proteomes" id="UP000426444"/>
    </source>
</evidence>
<sequence length="308" mass="34821">MEVIKHIDEYKGIEPVYLALGNFDGVHLGHQKLLKSLVTKAKRNGYKPAAFIFEPHPNKVLTPDKAPRLLVTSERKAKLLKKLGIELLIYTPFTREIAKCSPYDFVENILVKKFKVKEVFIGFNYSFGYKGVGNSQLLSDLGKEFGFRVNVTLPVKIEDKVVSSSLIRKALENGDINLAIKMLGYLPVLEGQVIKGEQRGSQIGFPTANININPEVNLPANGVYAAKAVIENKRYNCVVNIGRKPTFHDDYPTSVEAHIIDFNQNLYDKFITLCFIDKIRNEKRFNGINELIAQIEKDRQKALELINV</sequence>
<dbReference type="GO" id="GO:0003919">
    <property type="term" value="F:FMN adenylyltransferase activity"/>
    <property type="evidence" value="ECO:0007669"/>
    <property type="project" value="UniProtKB-UniRule"/>
</dbReference>
<dbReference type="PANTHER" id="PTHR22749:SF6">
    <property type="entry name" value="RIBOFLAVIN KINASE"/>
    <property type="match status" value="1"/>
</dbReference>
<comment type="catalytic activity">
    <reaction evidence="13 15">
        <text>riboflavin + ATP = FMN + ADP + H(+)</text>
        <dbReference type="Rhea" id="RHEA:14357"/>
        <dbReference type="ChEBI" id="CHEBI:15378"/>
        <dbReference type="ChEBI" id="CHEBI:30616"/>
        <dbReference type="ChEBI" id="CHEBI:57986"/>
        <dbReference type="ChEBI" id="CHEBI:58210"/>
        <dbReference type="ChEBI" id="CHEBI:456216"/>
        <dbReference type="EC" id="2.7.1.26"/>
    </reaction>
</comment>
<proteinExistence type="inferred from homology"/>
<dbReference type="UniPathway" id="UPA00277">
    <property type="reaction ID" value="UER00407"/>
</dbReference>
<keyword evidence="5 15" id="KW-0288">FMN</keyword>